<name>A0A8S5MFA3_9CAUD</name>
<organism evidence="2">
    <name type="scientific">Podoviridae sp. ct9P15</name>
    <dbReference type="NCBI Taxonomy" id="2826543"/>
    <lineage>
        <taxon>Viruses</taxon>
        <taxon>Duplodnaviria</taxon>
        <taxon>Heunggongvirae</taxon>
        <taxon>Uroviricota</taxon>
        <taxon>Caudoviricetes</taxon>
    </lineage>
</organism>
<dbReference type="PROSITE" id="PS51257">
    <property type="entry name" value="PROKAR_LIPOPROTEIN"/>
    <property type="match status" value="1"/>
</dbReference>
<keyword evidence="1" id="KW-0378">Hydrolase</keyword>
<dbReference type="InterPro" id="IPR009003">
    <property type="entry name" value="Peptidase_S1_PA"/>
</dbReference>
<sequence>MKYLAIALAAAALLSGCSWTGEISRDFYVPDTRPANEKQNAVVGLMAQKAPKQVRYGQSVDYRLSIKNYIYALQSELQQHFKEVRLIKNAKECPQCNLFAASLAGVSINQNEESYKAYLQCDFYLPNGRMLTRVGSVSEGDASPSASLSRKTTINGMMLGAIAASTISDYGEMITEVSENAISEVVSDVGAKIRVDPFLRATPVIVAGVPSDSMTVSARSKPVQQSRLAHSKYQKYINATLVIVTPGGHGSAFAINQNGTLLTNAHVVDDWGIVKVLYADGTAVDGIVKRVDKNRDLAIVKINKPTLEYLKLGSERDFAIGDKVIAVGAPKEFQNTVTAGIVSQSRIHNQTRYIQTDADINPGNSGGALICERTGTVVGVNTWGRRGTTGLNFAVAVDEVKDFLAGK</sequence>
<dbReference type="GO" id="GO:0004252">
    <property type="term" value="F:serine-type endopeptidase activity"/>
    <property type="evidence" value="ECO:0007669"/>
    <property type="project" value="InterPro"/>
</dbReference>
<keyword evidence="2" id="KW-0645">Protease</keyword>
<dbReference type="PRINTS" id="PR00834">
    <property type="entry name" value="PROTEASES2C"/>
</dbReference>
<protein>
    <submittedName>
        <fullName evidence="2">Periplasmic serine protease</fullName>
    </submittedName>
</protein>
<dbReference type="PANTHER" id="PTHR22939:SF129">
    <property type="entry name" value="SERINE PROTEASE HTRA2, MITOCHONDRIAL"/>
    <property type="match status" value="1"/>
</dbReference>
<evidence type="ECO:0000313" key="2">
    <source>
        <dbReference type="EMBL" id="DAD80934.1"/>
    </source>
</evidence>
<dbReference type="GO" id="GO:0006508">
    <property type="term" value="P:proteolysis"/>
    <property type="evidence" value="ECO:0007669"/>
    <property type="project" value="UniProtKB-KW"/>
</dbReference>
<evidence type="ECO:0000256" key="1">
    <source>
        <dbReference type="ARBA" id="ARBA00022801"/>
    </source>
</evidence>
<dbReference type="Gene3D" id="2.40.10.120">
    <property type="match status" value="1"/>
</dbReference>
<dbReference type="PANTHER" id="PTHR22939">
    <property type="entry name" value="SERINE PROTEASE FAMILY S1C HTRA-RELATED"/>
    <property type="match status" value="1"/>
</dbReference>
<dbReference type="Pfam" id="PF13365">
    <property type="entry name" value="Trypsin_2"/>
    <property type="match status" value="1"/>
</dbReference>
<proteinExistence type="predicted"/>
<dbReference type="SUPFAM" id="SSF50494">
    <property type="entry name" value="Trypsin-like serine proteases"/>
    <property type="match status" value="1"/>
</dbReference>
<dbReference type="EMBL" id="BK014892">
    <property type="protein sequence ID" value="DAD80934.1"/>
    <property type="molecule type" value="Genomic_DNA"/>
</dbReference>
<accession>A0A8S5MFA3</accession>
<dbReference type="InterPro" id="IPR001940">
    <property type="entry name" value="Peptidase_S1C"/>
</dbReference>
<reference evidence="2" key="1">
    <citation type="journal article" date="2021" name="Proc. Natl. Acad. Sci. U.S.A.">
        <title>A Catalog of Tens of Thousands of Viruses from Human Metagenomes Reveals Hidden Associations with Chronic Diseases.</title>
        <authorList>
            <person name="Tisza M.J."/>
            <person name="Buck C.B."/>
        </authorList>
    </citation>
    <scope>NUCLEOTIDE SEQUENCE</scope>
    <source>
        <strain evidence="2">Ct9P15</strain>
    </source>
</reference>